<dbReference type="InParanoid" id="A0A482WLL6"/>
<evidence type="ECO:0000256" key="2">
    <source>
        <dbReference type="ARBA" id="ARBA00009223"/>
    </source>
</evidence>
<dbReference type="OrthoDB" id="10264378at2759"/>
<gene>
    <name evidence="7" type="ORF">LSTR_LSTR003536</name>
</gene>
<keyword evidence="3" id="KW-0539">Nucleus</keyword>
<dbReference type="PANTHER" id="PTHR12933">
    <property type="entry name" value="ORF PROTEIN-RELATED"/>
    <property type="match status" value="1"/>
</dbReference>
<keyword evidence="8" id="KW-1185">Reference proteome</keyword>
<comment type="similarity">
    <text evidence="2">Belongs to the UTP25 family.</text>
</comment>
<reference evidence="7 8" key="1">
    <citation type="journal article" date="2017" name="Gigascience">
        <title>Genome sequence of the small brown planthopper, Laodelphax striatellus.</title>
        <authorList>
            <person name="Zhu J."/>
            <person name="Jiang F."/>
            <person name="Wang X."/>
            <person name="Yang P."/>
            <person name="Bao Y."/>
            <person name="Zhao W."/>
            <person name="Wang W."/>
            <person name="Lu H."/>
            <person name="Wang Q."/>
            <person name="Cui N."/>
            <person name="Li J."/>
            <person name="Chen X."/>
            <person name="Luo L."/>
            <person name="Yu J."/>
            <person name="Kang L."/>
            <person name="Cui F."/>
        </authorList>
    </citation>
    <scope>NUCLEOTIDE SEQUENCE [LARGE SCALE GENOMIC DNA]</scope>
    <source>
        <strain evidence="7">Lst14</strain>
    </source>
</reference>
<dbReference type="Pfam" id="PF06862">
    <property type="entry name" value="Utp25_C"/>
    <property type="match status" value="1"/>
</dbReference>
<feature type="domain" description="UTP25 NTP hydrolase-like" evidence="6">
    <location>
        <begin position="266"/>
        <end position="526"/>
    </location>
</feature>
<dbReference type="Pfam" id="PF22916">
    <property type="entry name" value="UTP25_NTPase-like"/>
    <property type="match status" value="1"/>
</dbReference>
<dbReference type="GO" id="GO:0034511">
    <property type="term" value="F:U3 snoRNA binding"/>
    <property type="evidence" value="ECO:0007669"/>
    <property type="project" value="InterPro"/>
</dbReference>
<dbReference type="InterPro" id="IPR010678">
    <property type="entry name" value="UTP25"/>
</dbReference>
<accession>A0A482WLL6</accession>
<organism evidence="7 8">
    <name type="scientific">Laodelphax striatellus</name>
    <name type="common">Small brown planthopper</name>
    <name type="synonym">Delphax striatella</name>
    <dbReference type="NCBI Taxonomy" id="195883"/>
    <lineage>
        <taxon>Eukaryota</taxon>
        <taxon>Metazoa</taxon>
        <taxon>Ecdysozoa</taxon>
        <taxon>Arthropoda</taxon>
        <taxon>Hexapoda</taxon>
        <taxon>Insecta</taxon>
        <taxon>Pterygota</taxon>
        <taxon>Neoptera</taxon>
        <taxon>Paraneoptera</taxon>
        <taxon>Hemiptera</taxon>
        <taxon>Auchenorrhyncha</taxon>
        <taxon>Fulgoroidea</taxon>
        <taxon>Delphacidae</taxon>
        <taxon>Criomorphinae</taxon>
        <taxon>Laodelphax</taxon>
    </lineage>
</organism>
<evidence type="ECO:0000256" key="4">
    <source>
        <dbReference type="SAM" id="MobiDB-lite"/>
    </source>
</evidence>
<dbReference type="InterPro" id="IPR053939">
    <property type="entry name" value="UTP25_C"/>
</dbReference>
<evidence type="ECO:0000256" key="3">
    <source>
        <dbReference type="ARBA" id="ARBA00023242"/>
    </source>
</evidence>
<dbReference type="GO" id="GO:0019843">
    <property type="term" value="F:rRNA binding"/>
    <property type="evidence" value="ECO:0007669"/>
    <property type="project" value="TreeGrafter"/>
</dbReference>
<dbReference type="EMBL" id="QKKF02032524">
    <property type="protein sequence ID" value="RZF34126.1"/>
    <property type="molecule type" value="Genomic_DNA"/>
</dbReference>
<dbReference type="GO" id="GO:0032040">
    <property type="term" value="C:small-subunit processome"/>
    <property type="evidence" value="ECO:0007669"/>
    <property type="project" value="TreeGrafter"/>
</dbReference>
<evidence type="ECO:0000313" key="7">
    <source>
        <dbReference type="EMBL" id="RZF34126.1"/>
    </source>
</evidence>
<evidence type="ECO:0008006" key="9">
    <source>
        <dbReference type="Google" id="ProtNLM"/>
    </source>
</evidence>
<protein>
    <recommendedName>
        <fullName evidence="9">Digestive organ expansion factor homolog</fullName>
    </recommendedName>
</protein>
<dbReference type="GO" id="GO:0000462">
    <property type="term" value="P:maturation of SSU-rRNA from tricistronic rRNA transcript (SSU-rRNA, 5.8S rRNA, LSU-rRNA)"/>
    <property type="evidence" value="ECO:0007669"/>
    <property type="project" value="TreeGrafter"/>
</dbReference>
<feature type="compositionally biased region" description="Acidic residues" evidence="4">
    <location>
        <begin position="118"/>
        <end position="129"/>
    </location>
</feature>
<comment type="subcellular location">
    <subcellularLocation>
        <location evidence="1">Nucleus</location>
        <location evidence="1">Nucleolus</location>
    </subcellularLocation>
</comment>
<dbReference type="STRING" id="195883.A0A482WLL6"/>
<dbReference type="Proteomes" id="UP000291343">
    <property type="component" value="Unassembled WGS sequence"/>
</dbReference>
<feature type="compositionally biased region" description="Polar residues" evidence="4">
    <location>
        <begin position="40"/>
        <end position="62"/>
    </location>
</feature>
<dbReference type="FunCoup" id="A0A482WLL6">
    <property type="interactions" value="2053"/>
</dbReference>
<evidence type="ECO:0000259" key="6">
    <source>
        <dbReference type="Pfam" id="PF22916"/>
    </source>
</evidence>
<name>A0A482WLL6_LAOST</name>
<evidence type="ECO:0000259" key="5">
    <source>
        <dbReference type="Pfam" id="PF06862"/>
    </source>
</evidence>
<dbReference type="AlphaFoldDB" id="A0A482WLL6"/>
<comment type="caution">
    <text evidence="7">The sequence shown here is derived from an EMBL/GenBank/DDBJ whole genome shotgun (WGS) entry which is preliminary data.</text>
</comment>
<feature type="compositionally biased region" description="Basic and acidic residues" evidence="4">
    <location>
        <begin position="14"/>
        <end position="28"/>
    </location>
</feature>
<proteinExistence type="inferred from homology"/>
<dbReference type="InterPro" id="IPR053940">
    <property type="entry name" value="UTP25_NTPase-like"/>
</dbReference>
<sequence length="722" mass="82658">MGKPGAQRFKKSFMKRDSGKRRNSETDNNKSVPNKKRGRQSFSNDNNSTSGTIPIQNVNSISDFDIDDTPKSVFGQLVETLNTKQSSLIDSDSSDEELDGDVSGVDNDNDGVSSDGNENQETDDEDEIDQAVQDVSPTDPFEVHFHRELSESLYEVVSSQPPLLEEQNVDWPNLGNIVFRHPKQAISCKEEASKKNLLSLDKELPSAQPGSIPVIQKATNLDNFFIKTQLQGNIYTANTTALGVDLDSEKIFTSLQKELLTLIKDYQDLYFPGRTLDNAEEIRFVYCLHAINHALKTRLKVIHHNSRLVDKTNVPEEFRDQGLVRPKVLILVPFRDSALKIIKNIISILLPDEKSNIVNKKRFLNEFTGGELAMPNKNPKPVDYERTFKGNVDDNFRIGISVTKRSLKLYADFYSSDIIVASPLGLRVIIGAEGESDRDYDFLASIEVLILDQTEIFLMQNWDHLLHIFEHLHMQPQKAHGTDFSRIRTWALNGWSQYYRQTMVFASQPLPLITALFQKKCKNYSGGFTVFNSIIDGSICQVAVKMPQVFCKVECSSAVTAVDRRLKYFIDEILPQMRDPFMKHCMIYIPSYLDFVLIRNYFKKEMISFVQICEYSKDSKIARARDLFFHGESHFLLYSERFHFYRRIRVKGIRHIVFFQPPSFPNFYSELCNLIHDDGESNVSVTTLFNQFDVPQLSAILGSSRTRRLMKSNKVIHRLEAK</sequence>
<evidence type="ECO:0000313" key="8">
    <source>
        <dbReference type="Proteomes" id="UP000291343"/>
    </source>
</evidence>
<evidence type="ECO:0000256" key="1">
    <source>
        <dbReference type="ARBA" id="ARBA00004604"/>
    </source>
</evidence>
<feature type="compositionally biased region" description="Low complexity" evidence="4">
    <location>
        <begin position="101"/>
        <end position="117"/>
    </location>
</feature>
<feature type="region of interest" description="Disordered" evidence="4">
    <location>
        <begin position="86"/>
        <end position="129"/>
    </location>
</feature>
<feature type="domain" description="UTP25 C-terminal" evidence="5">
    <location>
        <begin position="538"/>
        <end position="717"/>
    </location>
</feature>
<dbReference type="PANTHER" id="PTHR12933:SF0">
    <property type="entry name" value="U3 SMALL NUCLEOLAR RNA-ASSOCIATED PROTEIN 25 HOMOLOG"/>
    <property type="match status" value="1"/>
</dbReference>
<feature type="region of interest" description="Disordered" evidence="4">
    <location>
        <begin position="1"/>
        <end position="69"/>
    </location>
</feature>